<keyword evidence="2" id="KW-1185">Reference proteome</keyword>
<evidence type="ECO:0000313" key="1">
    <source>
        <dbReference type="EMBL" id="EYB94686.1"/>
    </source>
</evidence>
<reference evidence="2" key="1">
    <citation type="journal article" date="2015" name="Nat. Genet.">
        <title>The genome and transcriptome of the zoonotic hookworm Ancylostoma ceylanicum identify infection-specific gene families.</title>
        <authorList>
            <person name="Schwarz E.M."/>
            <person name="Hu Y."/>
            <person name="Antoshechkin I."/>
            <person name="Miller M.M."/>
            <person name="Sternberg P.W."/>
            <person name="Aroian R.V."/>
        </authorList>
    </citation>
    <scope>NUCLEOTIDE SEQUENCE</scope>
    <source>
        <strain evidence="2">HY135</strain>
    </source>
</reference>
<organism evidence="1 2">
    <name type="scientific">Ancylostoma ceylanicum</name>
    <dbReference type="NCBI Taxonomy" id="53326"/>
    <lineage>
        <taxon>Eukaryota</taxon>
        <taxon>Metazoa</taxon>
        <taxon>Ecdysozoa</taxon>
        <taxon>Nematoda</taxon>
        <taxon>Chromadorea</taxon>
        <taxon>Rhabditida</taxon>
        <taxon>Rhabditina</taxon>
        <taxon>Rhabditomorpha</taxon>
        <taxon>Strongyloidea</taxon>
        <taxon>Ancylostomatidae</taxon>
        <taxon>Ancylostomatinae</taxon>
        <taxon>Ancylostoma</taxon>
    </lineage>
</organism>
<dbReference type="EMBL" id="JARK01001504">
    <property type="protein sequence ID" value="EYB94686.1"/>
    <property type="molecule type" value="Genomic_DNA"/>
</dbReference>
<dbReference type="AlphaFoldDB" id="A0A016SWC3"/>
<name>A0A016SWC3_9BILA</name>
<comment type="caution">
    <text evidence="1">The sequence shown here is derived from an EMBL/GenBank/DDBJ whole genome shotgun (WGS) entry which is preliminary data.</text>
</comment>
<dbReference type="Proteomes" id="UP000024635">
    <property type="component" value="Unassembled WGS sequence"/>
</dbReference>
<protein>
    <submittedName>
        <fullName evidence="1">Uncharacterized protein</fullName>
    </submittedName>
</protein>
<proteinExistence type="predicted"/>
<evidence type="ECO:0000313" key="2">
    <source>
        <dbReference type="Proteomes" id="UP000024635"/>
    </source>
</evidence>
<gene>
    <name evidence="1" type="primary">Acey_s0168.g174</name>
    <name evidence="1" type="ORF">Y032_0168g174</name>
</gene>
<accession>A0A016SWC3</accession>
<sequence length="121" mass="13481">MMRVESEGSVINGNFGVFFFDKPSLVARTSLESPREASPASLRAEQKEIVQFRRGRRETIARRALTNLVSLRDRHAPSGVCLSNSLVRTSPLALKPQRLYVAVRDICNNAIGLRRLSGSVR</sequence>